<evidence type="ECO:0000313" key="6">
    <source>
        <dbReference type="Proteomes" id="UP001168972"/>
    </source>
</evidence>
<evidence type="ECO:0000256" key="2">
    <source>
        <dbReference type="ARBA" id="ARBA00022833"/>
    </source>
</evidence>
<evidence type="ECO:0000313" key="5">
    <source>
        <dbReference type="EMBL" id="KAK0183436.1"/>
    </source>
</evidence>
<evidence type="ECO:0000256" key="1">
    <source>
        <dbReference type="ARBA" id="ARBA00022771"/>
    </source>
</evidence>
<dbReference type="EMBL" id="JAQQBR010000001">
    <property type="protein sequence ID" value="KAK0183436.1"/>
    <property type="molecule type" value="Genomic_DNA"/>
</dbReference>
<dbReference type="Gene3D" id="2.130.10.10">
    <property type="entry name" value="YVTN repeat-like/Quinoprotein amine dehydrogenase"/>
    <property type="match status" value="1"/>
</dbReference>
<dbReference type="AlphaFoldDB" id="A0AA39G9J1"/>
<dbReference type="InterPro" id="IPR056499">
    <property type="entry name" value="Beta-prop_HPS5-like"/>
</dbReference>
<reference evidence="5" key="1">
    <citation type="journal article" date="2023" name="bioRxiv">
        <title>Scaffold-level genome assemblies of two parasitoid biocontrol wasps reveal the parthenogenesis mechanism and an associated novel virus.</title>
        <authorList>
            <person name="Inwood S."/>
            <person name="Skelly J."/>
            <person name="Guhlin J."/>
            <person name="Harrop T."/>
            <person name="Goldson S."/>
            <person name="Dearden P."/>
        </authorList>
    </citation>
    <scope>NUCLEOTIDE SEQUENCE</scope>
    <source>
        <strain evidence="5">Lincoln</strain>
        <tissue evidence="5">Whole body</tissue>
    </source>
</reference>
<protein>
    <recommendedName>
        <fullName evidence="4">RING-type domain-containing protein</fullName>
    </recommendedName>
</protein>
<dbReference type="PROSITE" id="PS50089">
    <property type="entry name" value="ZF_RING_2"/>
    <property type="match status" value="1"/>
</dbReference>
<reference evidence="5" key="2">
    <citation type="submission" date="2023-03" db="EMBL/GenBank/DDBJ databases">
        <authorList>
            <person name="Inwood S.N."/>
            <person name="Skelly J.G."/>
            <person name="Guhlin J."/>
            <person name="Harrop T.W.R."/>
            <person name="Goldson S.G."/>
            <person name="Dearden P.K."/>
        </authorList>
    </citation>
    <scope>NUCLEOTIDE SEQUENCE</scope>
    <source>
        <strain evidence="5">Lincoln</strain>
        <tissue evidence="5">Whole body</tissue>
    </source>
</reference>
<name>A0AA39G9J1_MICHY</name>
<keyword evidence="1 3" id="KW-0863">Zinc-finger</keyword>
<dbReference type="SUPFAM" id="SSF50978">
    <property type="entry name" value="WD40 repeat-like"/>
    <property type="match status" value="1"/>
</dbReference>
<dbReference type="Pfam" id="PF23757">
    <property type="entry name" value="TPR_HPS5_insect"/>
    <property type="match status" value="1"/>
</dbReference>
<dbReference type="GO" id="GO:0048066">
    <property type="term" value="P:developmental pigmentation"/>
    <property type="evidence" value="ECO:0007669"/>
    <property type="project" value="TreeGrafter"/>
</dbReference>
<dbReference type="InterPro" id="IPR056446">
    <property type="entry name" value="TPR_HPS5_insects"/>
</dbReference>
<comment type="caution">
    <text evidence="5">The sequence shown here is derived from an EMBL/GenBank/DDBJ whole genome shotgun (WGS) entry which is preliminary data.</text>
</comment>
<keyword evidence="1 3" id="KW-0479">Metal-binding</keyword>
<accession>A0AA39G9J1</accession>
<sequence length="975" mass="111739">MQELILCEYEEINSLLYKPIITTQRIKYTCINASKNYIVLGSTSGSLYLFTREPCTFQQLIPLSEGPVIHLLISPDEKIIALATKRGSVCIINLKPTIKLLSVLNEHINETITCLCWNEKSTEIYVGDSNGKISTIVLSIFTVNGMFQPPTCTLMHLDSTIVQMDFSMRYLLVSTLTRCYICDTAHEQFKQIGNKTRDGEYGGCFYKIMNINQCEKKLSNTENDKILNKTSGLNSIIGLSDETNDEQQNLIVYCARPGCRLWEVTTNGIVIKTHQFKDALPILSSNIYITSTIKLLQQSNNKNDKQQLNSNPSHNFSRLIVVNKKYLLSYTTNSLYIIDPINATVILWTDEFTNISMIHIIDDKIYLMTLSGLFHCLTLSNVDSLIIKLFNCKLYNDCLQLCTIYRGELLKSINGNDKIIKITDDNDDEQFDLTNLQINDVTNILQQIILAIQRNSNGHPQRLNSGIVVVHSGNGLLCNEKNYRSLTPTEMKVKLNDNNYKKNDYESLSDTEIVYDNSVRVKKNSVTKINQQKRQQSHGSVDENISYMSQINLQDCDNFEKSVEINNRNDNSTVTELQTKEIEMTASNIQLDLEPVNNLIATLKSSATEMNAENFENIICQIGKMIVDINNKYDEIIELKQFLYEIIRSIERNYYHILLENITIKLLSTTNNICVLNEINKAFIDLNTSNYLECTCENPQMNNHELSEPKFLEIGQALIEKFIKENNNEKFISLIKYVPYYWREYLLIYVDKNGLIDDNIIRLCLQTQDNIILSILLPLLNTKQWKIAIECIERMKINHCLFCNTKFNTLNNLKIDWNGIAHEIIVKQKSDSALKFLKLLETKLPTIKFKQNVYQSLIFNKLLNYHGYEHAVKFDHDELSNSEFSSVCSPEVKNVLVEALEKDLKRPIDKNIFGTGPHHWGIRFSKNSSTCPACTLSLKTPVLLGENGISIFPCGHAYHVNCLIEKKLTTCFLHQ</sequence>
<dbReference type="Pfam" id="PF23756">
    <property type="entry name" value="Beta-prop_HPS5"/>
    <property type="match status" value="1"/>
</dbReference>
<dbReference type="PANTHER" id="PTHR23287">
    <property type="entry name" value="RUBY-EYE2-LIKE PROTEIN"/>
    <property type="match status" value="1"/>
</dbReference>
<dbReference type="InterPro" id="IPR015943">
    <property type="entry name" value="WD40/YVTN_repeat-like_dom_sf"/>
</dbReference>
<feature type="domain" description="RING-type" evidence="4">
    <location>
        <begin position="931"/>
        <end position="975"/>
    </location>
</feature>
<dbReference type="InterPro" id="IPR001841">
    <property type="entry name" value="Znf_RING"/>
</dbReference>
<keyword evidence="2" id="KW-0862">Zinc</keyword>
<evidence type="ECO:0000259" key="4">
    <source>
        <dbReference type="PROSITE" id="PS50089"/>
    </source>
</evidence>
<dbReference type="Proteomes" id="UP001168972">
    <property type="component" value="Unassembled WGS sequence"/>
</dbReference>
<dbReference type="PANTHER" id="PTHR23287:SF18">
    <property type="entry name" value="BLOC-2 COMPLEX MEMBER HPS5"/>
    <property type="match status" value="1"/>
</dbReference>
<organism evidence="5 6">
    <name type="scientific">Microctonus hyperodae</name>
    <name type="common">Parasitoid wasp</name>
    <dbReference type="NCBI Taxonomy" id="165561"/>
    <lineage>
        <taxon>Eukaryota</taxon>
        <taxon>Metazoa</taxon>
        <taxon>Ecdysozoa</taxon>
        <taxon>Arthropoda</taxon>
        <taxon>Hexapoda</taxon>
        <taxon>Insecta</taxon>
        <taxon>Pterygota</taxon>
        <taxon>Neoptera</taxon>
        <taxon>Endopterygota</taxon>
        <taxon>Hymenoptera</taxon>
        <taxon>Apocrita</taxon>
        <taxon>Ichneumonoidea</taxon>
        <taxon>Braconidae</taxon>
        <taxon>Euphorinae</taxon>
        <taxon>Microctonus</taxon>
    </lineage>
</organism>
<keyword evidence="6" id="KW-1185">Reference proteome</keyword>
<dbReference type="GO" id="GO:0005737">
    <property type="term" value="C:cytoplasm"/>
    <property type="evidence" value="ECO:0007669"/>
    <property type="project" value="TreeGrafter"/>
</dbReference>
<dbReference type="InterPro" id="IPR036322">
    <property type="entry name" value="WD40_repeat_dom_sf"/>
</dbReference>
<proteinExistence type="predicted"/>
<gene>
    <name evidence="5" type="ORF">PV327_001479</name>
</gene>
<dbReference type="GO" id="GO:0008270">
    <property type="term" value="F:zinc ion binding"/>
    <property type="evidence" value="ECO:0007669"/>
    <property type="project" value="UniProtKB-KW"/>
</dbReference>
<evidence type="ECO:0000256" key="3">
    <source>
        <dbReference type="PROSITE-ProRule" id="PRU00175"/>
    </source>
</evidence>